<comment type="caution">
    <text evidence="2">The sequence shown here is derived from an EMBL/GenBank/DDBJ whole genome shotgun (WGS) entry which is preliminary data.</text>
</comment>
<keyword evidence="3" id="KW-1185">Reference proteome</keyword>
<sequence length="473" mass="52396">MEYSARSAFDRLITHLDQSLQACGKLSDQLLRITLANRTPYWDQMQRRFKALVARQSTLYRPLHNYQALQSLRMHESESNILLLSACNTAAIKEMRNVLVNQISNKAGAPREPAEASLRPTAFLGEVNFHPELSQLRPGKHGWMFAIFGEQKDFIKSAKSFRVIRNDSEDYGVYIASEIRGVSMLGLEFLTLDQQLRDEVLRVCSQTESSIDGLRQEVMFSRAPIACLFLRCVAKPPPSARPGEKAIGDFKQCAQPVAMHTPPPQPFGPHGILIRSATPTTRTRALQEAVEAQRRMLALIATASKPTSSSASGPFPTGNASPIGSTQYMSYPSAVHPPAGNISLASTQSFYEPAYEGYQNSHAAQRNGFQTGEAGLSFDETVAIHAESSERSTQSWPHNSEAHVGHVPANQYQADNFSQYGQPGHSNMNTWAPPYNPTLNEMQDDNAQWQATEEDPGPSHPSAFELAFRPYQS</sequence>
<dbReference type="AlphaFoldDB" id="A0A8S0VQR0"/>
<evidence type="ECO:0000313" key="3">
    <source>
        <dbReference type="Proteomes" id="UP000467700"/>
    </source>
</evidence>
<reference evidence="2 3" key="1">
    <citation type="submission" date="2020-01" db="EMBL/GenBank/DDBJ databases">
        <authorList>
            <person name="Gupta K D."/>
        </authorList>
    </citation>
    <scope>NUCLEOTIDE SEQUENCE [LARGE SCALE GENOMIC DNA]</scope>
</reference>
<dbReference type="EMBL" id="CACVBS010000031">
    <property type="protein sequence ID" value="CAA7260845.1"/>
    <property type="molecule type" value="Genomic_DNA"/>
</dbReference>
<dbReference type="Proteomes" id="UP000467700">
    <property type="component" value="Unassembled WGS sequence"/>
</dbReference>
<protein>
    <submittedName>
        <fullName evidence="2">Uncharacterized protein</fullName>
    </submittedName>
</protein>
<accession>A0A8S0VQR0</accession>
<evidence type="ECO:0000313" key="2">
    <source>
        <dbReference type="EMBL" id="CAA7260845.1"/>
    </source>
</evidence>
<organism evidence="2 3">
    <name type="scientific">Cyclocybe aegerita</name>
    <name type="common">Black poplar mushroom</name>
    <name type="synonym">Agrocybe aegerita</name>
    <dbReference type="NCBI Taxonomy" id="1973307"/>
    <lineage>
        <taxon>Eukaryota</taxon>
        <taxon>Fungi</taxon>
        <taxon>Dikarya</taxon>
        <taxon>Basidiomycota</taxon>
        <taxon>Agaricomycotina</taxon>
        <taxon>Agaricomycetes</taxon>
        <taxon>Agaricomycetidae</taxon>
        <taxon>Agaricales</taxon>
        <taxon>Agaricineae</taxon>
        <taxon>Bolbitiaceae</taxon>
        <taxon>Cyclocybe</taxon>
    </lineage>
</organism>
<dbReference type="OrthoDB" id="3057312at2759"/>
<name>A0A8S0VQR0_CYCAE</name>
<evidence type="ECO:0000256" key="1">
    <source>
        <dbReference type="SAM" id="MobiDB-lite"/>
    </source>
</evidence>
<proteinExistence type="predicted"/>
<feature type="region of interest" description="Disordered" evidence="1">
    <location>
        <begin position="438"/>
        <end position="473"/>
    </location>
</feature>
<gene>
    <name evidence="2" type="ORF">AAE3_LOCUS3080</name>
</gene>
<feature type="compositionally biased region" description="Polar residues" evidence="1">
    <location>
        <begin position="438"/>
        <end position="451"/>
    </location>
</feature>